<dbReference type="EMBL" id="QUQM01000008">
    <property type="protein sequence ID" value="KAA8642184.1"/>
    <property type="molecule type" value="Genomic_DNA"/>
</dbReference>
<dbReference type="OrthoDB" id="2283631at2759"/>
<evidence type="ECO:0000313" key="2">
    <source>
        <dbReference type="Proteomes" id="UP000324241"/>
    </source>
</evidence>
<dbReference type="Proteomes" id="UP000324241">
    <property type="component" value="Unassembled WGS sequence"/>
</dbReference>
<dbReference type="GeneID" id="54333826"/>
<evidence type="ECO:0000313" key="1">
    <source>
        <dbReference type="EMBL" id="KAA8642184.1"/>
    </source>
</evidence>
<gene>
    <name evidence="1" type="ORF">ATNIH1004_011125</name>
</gene>
<accession>A0A5M9MA64</accession>
<protein>
    <submittedName>
        <fullName evidence="1">Uncharacterized protein</fullName>
    </submittedName>
</protein>
<dbReference type="AlphaFoldDB" id="A0A5M9MA64"/>
<sequence length="227" mass="25018">MPEIQAQIDSLRLAFSADINHPFDLKPTFPYGSPSETYHPSPPLDSHYNPRLNYCAGGLQNRVGYTANPMTPISGSVEDSKSNNSAIHQLGIIPSHSSSCLSIDVPLVDENSWDPTRIINQWNMAFSIGPSSINTSSPLMGMHNNSTQGIQNSLGGQYPVQYGQPAKIPSVAPTQSISHPQFSGQQIVFTARDWQQSVASVFDPTGLKRQWNYAIDLETEHNPKRQR</sequence>
<reference evidence="1 2" key="1">
    <citation type="submission" date="2019-08" db="EMBL/GenBank/DDBJ databases">
        <title>The genome sequence of a newly discovered highly antifungal drug resistant Aspergillus species, Aspergillus tanneri NIH 1004.</title>
        <authorList>
            <person name="Mounaud S."/>
            <person name="Singh I."/>
            <person name="Joardar V."/>
            <person name="Pakala S."/>
            <person name="Pakala S."/>
            <person name="Venepally P."/>
            <person name="Chung J.K."/>
            <person name="Losada L."/>
            <person name="Nierman W.C."/>
        </authorList>
    </citation>
    <scope>NUCLEOTIDE SEQUENCE [LARGE SCALE GENOMIC DNA]</scope>
    <source>
        <strain evidence="1 2">NIH1004</strain>
    </source>
</reference>
<dbReference type="RefSeq" id="XP_033421546.1">
    <property type="nucleotide sequence ID" value="XM_033575691.1"/>
</dbReference>
<organism evidence="1 2">
    <name type="scientific">Aspergillus tanneri</name>
    <dbReference type="NCBI Taxonomy" id="1220188"/>
    <lineage>
        <taxon>Eukaryota</taxon>
        <taxon>Fungi</taxon>
        <taxon>Dikarya</taxon>
        <taxon>Ascomycota</taxon>
        <taxon>Pezizomycotina</taxon>
        <taxon>Eurotiomycetes</taxon>
        <taxon>Eurotiomycetidae</taxon>
        <taxon>Eurotiales</taxon>
        <taxon>Aspergillaceae</taxon>
        <taxon>Aspergillus</taxon>
        <taxon>Aspergillus subgen. Circumdati</taxon>
    </lineage>
</organism>
<proteinExistence type="predicted"/>
<comment type="caution">
    <text evidence="1">The sequence shown here is derived from an EMBL/GenBank/DDBJ whole genome shotgun (WGS) entry which is preliminary data.</text>
</comment>
<name>A0A5M9MA64_9EURO</name>